<gene>
    <name evidence="2" type="ORF">S01H4_11080</name>
</gene>
<sequence length="183" mass="21179">EIKRKRWPIGNVLNNLKMEFTMSKNVKYSDHLETIVALVTHLAMTRHKSRTPTILSSDLSLDHSEVSLVLNSFKGLFRESIKTTKQKDSGYVEHYYWLQLRYARWWLEEQQMFDEDNQAPLEPEYIGMLLSFISAMVEQEKAEERQTKVNYFSLTASICALVASIIAAIISSGLFLKMIQISP</sequence>
<organism evidence="2">
    <name type="scientific">marine sediment metagenome</name>
    <dbReference type="NCBI Taxonomy" id="412755"/>
    <lineage>
        <taxon>unclassified sequences</taxon>
        <taxon>metagenomes</taxon>
        <taxon>ecological metagenomes</taxon>
    </lineage>
</organism>
<evidence type="ECO:0000313" key="2">
    <source>
        <dbReference type="EMBL" id="GAG70467.1"/>
    </source>
</evidence>
<protein>
    <submittedName>
        <fullName evidence="2">Uncharacterized protein</fullName>
    </submittedName>
</protein>
<feature type="non-terminal residue" evidence="2">
    <location>
        <position position="1"/>
    </location>
</feature>
<keyword evidence="1" id="KW-1133">Transmembrane helix</keyword>
<dbReference type="EMBL" id="BART01004403">
    <property type="protein sequence ID" value="GAG70467.1"/>
    <property type="molecule type" value="Genomic_DNA"/>
</dbReference>
<evidence type="ECO:0000256" key="1">
    <source>
        <dbReference type="SAM" id="Phobius"/>
    </source>
</evidence>
<proteinExistence type="predicted"/>
<reference evidence="2" key="1">
    <citation type="journal article" date="2014" name="Front. Microbiol.">
        <title>High frequency of phylogenetically diverse reductive dehalogenase-homologous genes in deep subseafloor sedimentary metagenomes.</title>
        <authorList>
            <person name="Kawai M."/>
            <person name="Futagami T."/>
            <person name="Toyoda A."/>
            <person name="Takaki Y."/>
            <person name="Nishi S."/>
            <person name="Hori S."/>
            <person name="Arai W."/>
            <person name="Tsubouchi T."/>
            <person name="Morono Y."/>
            <person name="Uchiyama I."/>
            <person name="Ito T."/>
            <person name="Fujiyama A."/>
            <person name="Inagaki F."/>
            <person name="Takami H."/>
        </authorList>
    </citation>
    <scope>NUCLEOTIDE SEQUENCE</scope>
    <source>
        <strain evidence="2">Expedition CK06-06</strain>
    </source>
</reference>
<dbReference type="AlphaFoldDB" id="X1ALZ6"/>
<accession>X1ALZ6</accession>
<feature type="transmembrane region" description="Helical" evidence="1">
    <location>
        <begin position="151"/>
        <end position="176"/>
    </location>
</feature>
<keyword evidence="1" id="KW-0472">Membrane</keyword>
<keyword evidence="1" id="KW-0812">Transmembrane</keyword>
<comment type="caution">
    <text evidence="2">The sequence shown here is derived from an EMBL/GenBank/DDBJ whole genome shotgun (WGS) entry which is preliminary data.</text>
</comment>
<name>X1ALZ6_9ZZZZ</name>